<reference evidence="2" key="1">
    <citation type="submission" date="2014-08" db="EMBL/GenBank/DDBJ databases">
        <authorList>
            <person name="Murali S."/>
            <person name="Richards S."/>
            <person name="Bandaranaike D."/>
            <person name="Bellair M."/>
            <person name="Blankenburg K."/>
            <person name="Chao H."/>
            <person name="Dinh H."/>
            <person name="Doddapaneni H."/>
            <person name="Dugan-Rocha S."/>
            <person name="Elkadiri S."/>
            <person name="Gnanaolivu R."/>
            <person name="Hughes D."/>
            <person name="Lee S."/>
            <person name="Li M."/>
            <person name="Ming W."/>
            <person name="Munidasa M."/>
            <person name="Muniz J."/>
            <person name="Nguyen L."/>
            <person name="Osuji N."/>
            <person name="Pu L.-L."/>
            <person name="Puazo M."/>
            <person name="Skinner E."/>
            <person name="Qu C."/>
            <person name="Quiroz J."/>
            <person name="Raj R."/>
            <person name="Weissenberger G."/>
            <person name="Xin Y."/>
            <person name="Zou X."/>
            <person name="Han Y."/>
            <person name="Worley K."/>
            <person name="Muzny D."/>
            <person name="Gibbs R."/>
        </authorList>
    </citation>
    <scope>NUCLEOTIDE SEQUENCE</scope>
    <source>
        <strain evidence="2">HAZT.00-mixed</strain>
        <tissue evidence="2">Whole organism</tissue>
    </source>
</reference>
<dbReference type="CDD" id="cd14726">
    <property type="entry name" value="TraB_PrgY-like"/>
    <property type="match status" value="1"/>
</dbReference>
<dbReference type="InterPro" id="IPR046345">
    <property type="entry name" value="TraB_PrgY-like"/>
</dbReference>
<name>A0A6A0H877_HYAAZ</name>
<organism evidence="2">
    <name type="scientific">Hyalella azteca</name>
    <name type="common">Amphipod</name>
    <dbReference type="NCBI Taxonomy" id="294128"/>
    <lineage>
        <taxon>Eukaryota</taxon>
        <taxon>Metazoa</taxon>
        <taxon>Ecdysozoa</taxon>
        <taxon>Arthropoda</taxon>
        <taxon>Crustacea</taxon>
        <taxon>Multicrustacea</taxon>
        <taxon>Malacostraca</taxon>
        <taxon>Eumalacostraca</taxon>
        <taxon>Peracarida</taxon>
        <taxon>Amphipoda</taxon>
        <taxon>Senticaudata</taxon>
        <taxon>Talitrida</taxon>
        <taxon>Talitroidea</taxon>
        <taxon>Hyalellidae</taxon>
        <taxon>Hyalella</taxon>
    </lineage>
</organism>
<proteinExistence type="predicted"/>
<dbReference type="AlphaFoldDB" id="A0A6A0H877"/>
<comment type="caution">
    <text evidence="2">The sequence shown here is derived from an EMBL/GenBank/DDBJ whole genome shotgun (WGS) entry which is preliminary data.</text>
</comment>
<dbReference type="EMBL" id="JQDR03004627">
    <property type="protein sequence ID" value="KAA0201950.1"/>
    <property type="molecule type" value="Genomic_DNA"/>
</dbReference>
<protein>
    <recommendedName>
        <fullName evidence="3">TraB domain-containing protein</fullName>
    </recommendedName>
</protein>
<evidence type="ECO:0000256" key="1">
    <source>
        <dbReference type="SAM" id="MobiDB-lite"/>
    </source>
</evidence>
<dbReference type="PANTHER" id="PTHR21530:SF7">
    <property type="entry name" value="TRAB DOMAIN-CONTAINING PROTEIN"/>
    <property type="match status" value="1"/>
</dbReference>
<feature type="region of interest" description="Disordered" evidence="1">
    <location>
        <begin position="56"/>
        <end position="86"/>
    </location>
</feature>
<sequence length="362" mass="38628">MVVTGSMTFALTPSAAAALHVEASEIAEKNVNRSKSPLPNNATIDTSKCISISEDYVSSSSEEPRMEGQQAALETKDSNEVKVSSPDTNDVAVNAQEEDGAAKTLTTPASHATNVLHSSGSQEELFTILIKFISTALGDLPSTVVRLVGPNNCEVFVVGTAHFSEESQQDVVATIEKVRPDVVVLELCRARTAILSLDEQTILQESTNMDFTKMRAVLSQHGRVQGILYLLLLSVSAHITKQLGMAPGGEFRVAVSAVKRLVPGASIQLGDRPINITLGRALAALSPWSKLKLAFHIITTSEPIRSWLNDVCHVFQISLHRASLTASCRCRGALACTAWRAIAATVSQRPASECGSPAQSSP</sequence>
<dbReference type="Proteomes" id="UP000711488">
    <property type="component" value="Unassembled WGS sequence"/>
</dbReference>
<evidence type="ECO:0000313" key="2">
    <source>
        <dbReference type="EMBL" id="KAA0201950.1"/>
    </source>
</evidence>
<dbReference type="InterPro" id="IPR002816">
    <property type="entry name" value="TraB/PrgY/GumN_fam"/>
</dbReference>
<accession>A0A6A0H877</accession>
<evidence type="ECO:0008006" key="3">
    <source>
        <dbReference type="Google" id="ProtNLM"/>
    </source>
</evidence>
<reference evidence="2" key="3">
    <citation type="submission" date="2019-06" db="EMBL/GenBank/DDBJ databases">
        <authorList>
            <person name="Poynton C."/>
            <person name="Hasenbein S."/>
            <person name="Benoit J.B."/>
            <person name="Sepulveda M.S."/>
            <person name="Poelchau M.F."/>
            <person name="Murali S.C."/>
            <person name="Chen S."/>
            <person name="Glastad K.M."/>
            <person name="Werren J.H."/>
            <person name="Vineis J.H."/>
            <person name="Bowen J.L."/>
            <person name="Friedrich M."/>
            <person name="Jones J."/>
            <person name="Robertson H.M."/>
            <person name="Feyereisen R."/>
            <person name="Mechler-Hickson A."/>
            <person name="Mathers N."/>
            <person name="Lee C.E."/>
            <person name="Colbourne J.K."/>
            <person name="Biales A."/>
            <person name="Johnston J.S."/>
            <person name="Wellborn G.A."/>
            <person name="Rosendale A.J."/>
            <person name="Cridge A.G."/>
            <person name="Munoz-Torres M.C."/>
            <person name="Bain P.A."/>
            <person name="Manny A.R."/>
            <person name="Major K.M."/>
            <person name="Lambert F.N."/>
            <person name="Vulpe C.D."/>
            <person name="Tuck P."/>
            <person name="Blalock B.J."/>
            <person name="Lin Y.-Y."/>
            <person name="Smith M.E."/>
            <person name="Ochoa-Acuna H."/>
            <person name="Chen M.-J.M."/>
            <person name="Childers C.P."/>
            <person name="Qu J."/>
            <person name="Dugan S."/>
            <person name="Lee S.L."/>
            <person name="Chao H."/>
            <person name="Dinh H."/>
            <person name="Han Y."/>
            <person name="Doddapaneni H."/>
            <person name="Worley K.C."/>
            <person name="Muzny D.M."/>
            <person name="Gibbs R.A."/>
            <person name="Richards S."/>
        </authorList>
    </citation>
    <scope>NUCLEOTIDE SEQUENCE</scope>
    <source>
        <strain evidence="2">HAZT.00-mixed</strain>
        <tissue evidence="2">Whole organism</tissue>
    </source>
</reference>
<dbReference type="Pfam" id="PF01963">
    <property type="entry name" value="TraB_PrgY_gumN"/>
    <property type="match status" value="1"/>
</dbReference>
<gene>
    <name evidence="2" type="ORF">HAZT_HAZT003248</name>
</gene>
<dbReference type="PANTHER" id="PTHR21530">
    <property type="entry name" value="PHEROMONE SHUTDOWN PROTEIN"/>
    <property type="match status" value="1"/>
</dbReference>
<reference evidence="2" key="2">
    <citation type="journal article" date="2018" name="Environ. Sci. Technol.">
        <title>The Toxicogenome of Hyalella azteca: A Model for Sediment Ecotoxicology and Evolutionary Toxicology.</title>
        <authorList>
            <person name="Poynton H.C."/>
            <person name="Hasenbein S."/>
            <person name="Benoit J.B."/>
            <person name="Sepulveda M.S."/>
            <person name="Poelchau M.F."/>
            <person name="Hughes D.S.T."/>
            <person name="Murali S.C."/>
            <person name="Chen S."/>
            <person name="Glastad K.M."/>
            <person name="Goodisman M.A.D."/>
            <person name="Werren J.H."/>
            <person name="Vineis J.H."/>
            <person name="Bowen J.L."/>
            <person name="Friedrich M."/>
            <person name="Jones J."/>
            <person name="Robertson H.M."/>
            <person name="Feyereisen R."/>
            <person name="Mechler-Hickson A."/>
            <person name="Mathers N."/>
            <person name="Lee C.E."/>
            <person name="Colbourne J.K."/>
            <person name="Biales A."/>
            <person name="Johnston J.S."/>
            <person name="Wellborn G.A."/>
            <person name="Rosendale A.J."/>
            <person name="Cridge A.G."/>
            <person name="Munoz-Torres M.C."/>
            <person name="Bain P.A."/>
            <person name="Manny A.R."/>
            <person name="Major K.M."/>
            <person name="Lambert F.N."/>
            <person name="Vulpe C.D."/>
            <person name="Tuck P."/>
            <person name="Blalock B.J."/>
            <person name="Lin Y.Y."/>
            <person name="Smith M.E."/>
            <person name="Ochoa-Acuna H."/>
            <person name="Chen M.M."/>
            <person name="Childers C.P."/>
            <person name="Qu J."/>
            <person name="Dugan S."/>
            <person name="Lee S.L."/>
            <person name="Chao H."/>
            <person name="Dinh H."/>
            <person name="Han Y."/>
            <person name="Doddapaneni H."/>
            <person name="Worley K.C."/>
            <person name="Muzny D.M."/>
            <person name="Gibbs R.A."/>
            <person name="Richards S."/>
        </authorList>
    </citation>
    <scope>NUCLEOTIDE SEQUENCE</scope>
    <source>
        <strain evidence="2">HAZT.00-mixed</strain>
        <tissue evidence="2">Whole organism</tissue>
    </source>
</reference>